<name>A0A5C3EPR3_9BASI</name>
<dbReference type="EMBL" id="OOIN01000043">
    <property type="protein sequence ID" value="SPO32075.1"/>
    <property type="molecule type" value="Genomic_DNA"/>
</dbReference>
<reference evidence="1 2" key="1">
    <citation type="submission" date="2018-03" db="EMBL/GenBank/DDBJ databases">
        <authorList>
            <person name="Guldener U."/>
        </authorList>
    </citation>
    <scope>NUCLEOTIDE SEQUENCE [LARGE SCALE GENOMIC DNA]</scope>
    <source>
        <strain evidence="1 2">NBRC100155</strain>
    </source>
</reference>
<protein>
    <submittedName>
        <fullName evidence="1">Uncharacterized protein</fullName>
    </submittedName>
</protein>
<evidence type="ECO:0000313" key="1">
    <source>
        <dbReference type="EMBL" id="SPO32075.1"/>
    </source>
</evidence>
<gene>
    <name evidence="1" type="ORF">UTRI_02632</name>
</gene>
<proteinExistence type="predicted"/>
<sequence>MVPRPLTTGCTINGTSTGNCCDLATISTRNNLTTCLTSPHGVDQLQSCLYNIAAPAGRDNLACNFGNNGNTSTSSNSVPLTAASSNSQLKVRTKMGVLGLSLMVTLTVSAQST</sequence>
<keyword evidence="2" id="KW-1185">Reference proteome</keyword>
<dbReference type="Proteomes" id="UP000324022">
    <property type="component" value="Unassembled WGS sequence"/>
</dbReference>
<organism evidence="1 2">
    <name type="scientific">Ustilago trichophora</name>
    <dbReference type="NCBI Taxonomy" id="86804"/>
    <lineage>
        <taxon>Eukaryota</taxon>
        <taxon>Fungi</taxon>
        <taxon>Dikarya</taxon>
        <taxon>Basidiomycota</taxon>
        <taxon>Ustilaginomycotina</taxon>
        <taxon>Ustilaginomycetes</taxon>
        <taxon>Ustilaginales</taxon>
        <taxon>Ustilaginaceae</taxon>
        <taxon>Ustilago</taxon>
    </lineage>
</organism>
<evidence type="ECO:0000313" key="2">
    <source>
        <dbReference type="Proteomes" id="UP000324022"/>
    </source>
</evidence>
<dbReference type="AlphaFoldDB" id="A0A5C3EPR3"/>
<accession>A0A5C3EPR3</accession>